<feature type="coiled-coil region" evidence="8">
    <location>
        <begin position="59"/>
        <end position="94"/>
    </location>
</feature>
<dbReference type="EMBL" id="CVRI01000006">
    <property type="protein sequence ID" value="CRK88155.1"/>
    <property type="molecule type" value="Genomic_DNA"/>
</dbReference>
<dbReference type="FunFam" id="3.40.50.300:FF:000571">
    <property type="entry name" value="Guanine nucleotide-binding protein-like NSN1"/>
    <property type="match status" value="1"/>
</dbReference>
<dbReference type="SUPFAM" id="SSF52540">
    <property type="entry name" value="P-loop containing nucleoside triphosphate hydrolases"/>
    <property type="match status" value="1"/>
</dbReference>
<dbReference type="GO" id="GO:0050793">
    <property type="term" value="P:regulation of developmental process"/>
    <property type="evidence" value="ECO:0007669"/>
    <property type="project" value="UniProtKB-ARBA"/>
</dbReference>
<evidence type="ECO:0000256" key="8">
    <source>
        <dbReference type="SAM" id="Coils"/>
    </source>
</evidence>
<dbReference type="Pfam" id="PF01926">
    <property type="entry name" value="MMR_HSR1"/>
    <property type="match status" value="1"/>
</dbReference>
<gene>
    <name evidence="11" type="ORF">CLUMA_CG001940</name>
</gene>
<comment type="function">
    <text evidence="6">May play a role in regulating cellular proliferation.</text>
</comment>
<evidence type="ECO:0000256" key="9">
    <source>
        <dbReference type="SAM" id="MobiDB-lite"/>
    </source>
</evidence>
<comment type="subcellular location">
    <subcellularLocation>
        <location evidence="1">Nucleus</location>
        <location evidence="1">Nucleolus</location>
    </subcellularLocation>
</comment>
<evidence type="ECO:0000313" key="12">
    <source>
        <dbReference type="Proteomes" id="UP000183832"/>
    </source>
</evidence>
<dbReference type="FunFam" id="1.10.1580.10:FF:000002">
    <property type="entry name" value="Guanine nucleotide-binding protein-like 3 (nucleolar)-like"/>
    <property type="match status" value="1"/>
</dbReference>
<evidence type="ECO:0000313" key="11">
    <source>
        <dbReference type="EMBL" id="CRK88155.1"/>
    </source>
</evidence>
<evidence type="ECO:0000256" key="3">
    <source>
        <dbReference type="ARBA" id="ARBA00023054"/>
    </source>
</evidence>
<dbReference type="CDD" id="cd04178">
    <property type="entry name" value="Nucleostemin_like"/>
    <property type="match status" value="1"/>
</dbReference>
<evidence type="ECO:0000256" key="7">
    <source>
        <dbReference type="ARBA" id="ARBA00069022"/>
    </source>
</evidence>
<dbReference type="STRING" id="568069.A0A1J1HJR4"/>
<evidence type="ECO:0000256" key="5">
    <source>
        <dbReference type="ARBA" id="ARBA00023242"/>
    </source>
</evidence>
<accession>A0A1J1HJR4</accession>
<dbReference type="GO" id="GO:0005730">
    <property type="term" value="C:nucleolus"/>
    <property type="evidence" value="ECO:0007669"/>
    <property type="project" value="UniProtKB-SubCell"/>
</dbReference>
<dbReference type="Pfam" id="PF08701">
    <property type="entry name" value="GN3L_Grn1"/>
    <property type="match status" value="1"/>
</dbReference>
<dbReference type="GO" id="GO:0005525">
    <property type="term" value="F:GTP binding"/>
    <property type="evidence" value="ECO:0007669"/>
    <property type="project" value="UniProtKB-KW"/>
</dbReference>
<keyword evidence="12" id="KW-1185">Reference proteome</keyword>
<dbReference type="PANTHER" id="PTHR11089">
    <property type="entry name" value="GTP-BINDING PROTEIN-RELATED"/>
    <property type="match status" value="1"/>
</dbReference>
<dbReference type="InterPro" id="IPR027417">
    <property type="entry name" value="P-loop_NTPase"/>
</dbReference>
<dbReference type="Proteomes" id="UP000183832">
    <property type="component" value="Unassembled WGS sequence"/>
</dbReference>
<dbReference type="InterPro" id="IPR030378">
    <property type="entry name" value="G_CP_dom"/>
</dbReference>
<evidence type="ECO:0000256" key="1">
    <source>
        <dbReference type="ARBA" id="ARBA00004604"/>
    </source>
</evidence>
<keyword evidence="2" id="KW-0547">Nucleotide-binding</keyword>
<sequence>MALKGLKNRKSRRVPAARRYKIIKKIADSKRKKEKEAKKLPKRSAKQKLIQIPNICPFKEEILKDVEADKARREEEKKEKLEKMKLERLEAKKKQTLESIVSDAAERGDNHVEKDGNDDVRKKIENQNNQKTKENSLKSYFKEFKKVVDAADVILEVCDARDPLGTRCSEVSTIIRESPGQKKHVLVLNKSDLIPRENLDRWLKYLRKFGPVIPFKASTQTQKQNIGRRKFNNRNKGQKIQSSPCIGANLLMSLLANYSRNKDMKTSIRVGIVGIPNVGKSSIINSLKRRRACQVGANPGITRTMQEVEIDSNIKIIDSPGIIFQRPKNESPDEFFALKNAQHINTVQDPFPLATDILKRATVMYFCKLYDITEYRTPEEFLAKKAVKMGKLIRGGVPDIRSAARSLIHDWNTGKIKYCTQPPMDNSLDIHLGASIVTNPQEQKELQIDDLDELEKTFMNQLDEHYNIETDEVVMEVETKGPVLMKTSKKNKNDYGDGDIFEDEEEVIKADKKKKRKSEDDGYETKKLKEDPVFKIAGNQSLNKLNKSSAKKLKKQKTKTDKKISNVADVLDNFSLDMGDDGDYDFDDDYVVE</sequence>
<evidence type="ECO:0000256" key="2">
    <source>
        <dbReference type="ARBA" id="ARBA00022741"/>
    </source>
</evidence>
<dbReference type="Gene3D" id="1.10.1580.10">
    <property type="match status" value="1"/>
</dbReference>
<proteinExistence type="predicted"/>
<dbReference type="InterPro" id="IPR006073">
    <property type="entry name" value="GTP-bd"/>
</dbReference>
<feature type="compositionally biased region" description="Basic and acidic residues" evidence="9">
    <location>
        <begin position="25"/>
        <end position="39"/>
    </location>
</feature>
<evidence type="ECO:0000259" key="10">
    <source>
        <dbReference type="PROSITE" id="PS51721"/>
    </source>
</evidence>
<dbReference type="AlphaFoldDB" id="A0A1J1HJR4"/>
<dbReference type="GO" id="GO:0051239">
    <property type="term" value="P:regulation of multicellular organismal process"/>
    <property type="evidence" value="ECO:0007669"/>
    <property type="project" value="UniProtKB-ARBA"/>
</dbReference>
<evidence type="ECO:0000256" key="6">
    <source>
        <dbReference type="ARBA" id="ARBA00059892"/>
    </source>
</evidence>
<dbReference type="PRINTS" id="PR00326">
    <property type="entry name" value="GTP1OBG"/>
</dbReference>
<evidence type="ECO:0000256" key="4">
    <source>
        <dbReference type="ARBA" id="ARBA00023134"/>
    </source>
</evidence>
<dbReference type="PROSITE" id="PS51721">
    <property type="entry name" value="G_CP"/>
    <property type="match status" value="1"/>
</dbReference>
<dbReference type="InterPro" id="IPR050755">
    <property type="entry name" value="TRAFAC_YlqF/YawG_RiboMat"/>
</dbReference>
<dbReference type="OrthoDB" id="444945at2759"/>
<name>A0A1J1HJR4_9DIPT</name>
<dbReference type="Gene3D" id="3.40.50.300">
    <property type="entry name" value="P-loop containing nucleotide triphosphate hydrolases"/>
    <property type="match status" value="1"/>
</dbReference>
<protein>
    <recommendedName>
        <fullName evidence="7">Guanine nucleotide-binding protein-like 3 homolog</fullName>
    </recommendedName>
</protein>
<feature type="domain" description="CP-type G" evidence="10">
    <location>
        <begin position="141"/>
        <end position="325"/>
    </location>
</feature>
<reference evidence="11 12" key="1">
    <citation type="submission" date="2015-04" db="EMBL/GenBank/DDBJ databases">
        <authorList>
            <person name="Syromyatnikov M.Y."/>
            <person name="Popov V.N."/>
        </authorList>
    </citation>
    <scope>NUCLEOTIDE SEQUENCE [LARGE SCALE GENOMIC DNA]</scope>
</reference>
<dbReference type="InterPro" id="IPR023179">
    <property type="entry name" value="GTP-bd_ortho_bundle_sf"/>
</dbReference>
<organism evidence="11 12">
    <name type="scientific">Clunio marinus</name>
    <dbReference type="NCBI Taxonomy" id="568069"/>
    <lineage>
        <taxon>Eukaryota</taxon>
        <taxon>Metazoa</taxon>
        <taxon>Ecdysozoa</taxon>
        <taxon>Arthropoda</taxon>
        <taxon>Hexapoda</taxon>
        <taxon>Insecta</taxon>
        <taxon>Pterygota</taxon>
        <taxon>Neoptera</taxon>
        <taxon>Endopterygota</taxon>
        <taxon>Diptera</taxon>
        <taxon>Nematocera</taxon>
        <taxon>Chironomoidea</taxon>
        <taxon>Chironomidae</taxon>
        <taxon>Clunio</taxon>
    </lineage>
</organism>
<keyword evidence="5" id="KW-0539">Nucleus</keyword>
<dbReference type="PANTHER" id="PTHR11089:SF30">
    <property type="entry name" value="GUANINE NUCLEOTIDE-BINDING PROTEIN-LIKE 3 HOMOLOG"/>
    <property type="match status" value="1"/>
</dbReference>
<keyword evidence="3 8" id="KW-0175">Coiled coil</keyword>
<dbReference type="InterPro" id="IPR014813">
    <property type="entry name" value="Gnl3_N_dom"/>
</dbReference>
<feature type="region of interest" description="Disordered" evidence="9">
    <location>
        <begin position="25"/>
        <end position="48"/>
    </location>
</feature>
<keyword evidence="4" id="KW-0342">GTP-binding</keyword>